<dbReference type="SUPFAM" id="SSF48452">
    <property type="entry name" value="TPR-like"/>
    <property type="match status" value="1"/>
</dbReference>
<dbReference type="InterPro" id="IPR011990">
    <property type="entry name" value="TPR-like_helical_dom_sf"/>
</dbReference>
<dbReference type="EMBL" id="CAXHTA020000016">
    <property type="protein sequence ID" value="CAL5226924.1"/>
    <property type="molecule type" value="Genomic_DNA"/>
</dbReference>
<keyword evidence="2" id="KW-0472">Membrane</keyword>
<feature type="coiled-coil region" evidence="1">
    <location>
        <begin position="54"/>
        <end position="81"/>
    </location>
</feature>
<evidence type="ECO:0000256" key="2">
    <source>
        <dbReference type="SAM" id="Phobius"/>
    </source>
</evidence>
<evidence type="ECO:0000313" key="4">
    <source>
        <dbReference type="Proteomes" id="UP001497392"/>
    </source>
</evidence>
<comment type="caution">
    <text evidence="3">The sequence shown here is derived from an EMBL/GenBank/DDBJ whole genome shotgun (WGS) entry which is preliminary data.</text>
</comment>
<proteinExistence type="predicted"/>
<protein>
    <submittedName>
        <fullName evidence="3">G9802 protein</fullName>
    </submittedName>
</protein>
<keyword evidence="4" id="KW-1185">Reference proteome</keyword>
<keyword evidence="2" id="KW-0812">Transmembrane</keyword>
<gene>
    <name evidence="3" type="primary">g9802</name>
    <name evidence="3" type="ORF">VP750_LOCUS8830</name>
</gene>
<keyword evidence="2" id="KW-1133">Transmembrane helix</keyword>
<evidence type="ECO:0000313" key="3">
    <source>
        <dbReference type="EMBL" id="CAL5226924.1"/>
    </source>
</evidence>
<dbReference type="Gene3D" id="1.25.40.10">
    <property type="entry name" value="Tetratricopeptide repeat domain"/>
    <property type="match status" value="1"/>
</dbReference>
<reference evidence="3 4" key="1">
    <citation type="submission" date="2024-06" db="EMBL/GenBank/DDBJ databases">
        <authorList>
            <person name="Kraege A."/>
            <person name="Thomma B."/>
        </authorList>
    </citation>
    <scope>NUCLEOTIDE SEQUENCE [LARGE SCALE GENOMIC DNA]</scope>
</reference>
<dbReference type="PANTHER" id="PTHR36761:SF2">
    <property type="entry name" value="ORF03 PROTEIN"/>
    <property type="match status" value="1"/>
</dbReference>
<accession>A0ABP1G484</accession>
<organism evidence="3 4">
    <name type="scientific">Coccomyxa viridis</name>
    <dbReference type="NCBI Taxonomy" id="1274662"/>
    <lineage>
        <taxon>Eukaryota</taxon>
        <taxon>Viridiplantae</taxon>
        <taxon>Chlorophyta</taxon>
        <taxon>core chlorophytes</taxon>
        <taxon>Trebouxiophyceae</taxon>
        <taxon>Trebouxiophyceae incertae sedis</taxon>
        <taxon>Coccomyxaceae</taxon>
        <taxon>Coccomyxa</taxon>
    </lineage>
</organism>
<keyword evidence="1" id="KW-0175">Coiled coil</keyword>
<sequence length="250" mass="28861">MGRPLRHVTRAGEERLREASKLFVEGLKEGIDEDELVARQIGLPDVSKMSTTQEKYKERIKEKLLEQAKKLEAEKAERYREFTLGKYAYGRGQYQSSTQLFTAALDREGPFSPMGGEIQLWLALAYQATGREQDCINLYRSLEETHPSRKIKQQAGQLRFIMEAPKLKLGPDERVKIPVFDDSDRYVKDRNASRARAPPLLKQQPQRKRELTWEERFFQEYQPPNLIPNKYVLVAGIVVAISLAIYSTTL</sequence>
<dbReference type="PANTHER" id="PTHR36761">
    <property type="entry name" value="ORF03 PROTEIN"/>
    <property type="match status" value="1"/>
</dbReference>
<dbReference type="Proteomes" id="UP001497392">
    <property type="component" value="Unassembled WGS sequence"/>
</dbReference>
<feature type="transmembrane region" description="Helical" evidence="2">
    <location>
        <begin position="231"/>
        <end position="249"/>
    </location>
</feature>
<name>A0ABP1G484_9CHLO</name>
<evidence type="ECO:0000256" key="1">
    <source>
        <dbReference type="SAM" id="Coils"/>
    </source>
</evidence>